<dbReference type="KEGG" id="pyr:P186_0342"/>
<evidence type="ECO:0000256" key="6">
    <source>
        <dbReference type="SAM" id="Phobius"/>
    </source>
</evidence>
<gene>
    <name evidence="7" type="ORF">P186_0342</name>
</gene>
<keyword evidence="8" id="KW-1185">Reference proteome</keyword>
<keyword evidence="5 6" id="KW-0472">Membrane</keyword>
<organism evidence="7 8">
    <name type="scientific">Pyrobaculum ferrireducens</name>
    <dbReference type="NCBI Taxonomy" id="1104324"/>
    <lineage>
        <taxon>Archaea</taxon>
        <taxon>Thermoproteota</taxon>
        <taxon>Thermoprotei</taxon>
        <taxon>Thermoproteales</taxon>
        <taxon>Thermoproteaceae</taxon>
        <taxon>Pyrobaculum</taxon>
    </lineage>
</organism>
<keyword evidence="4 6" id="KW-1133">Transmembrane helix</keyword>
<name>G7VFZ0_9CREN</name>
<evidence type="ECO:0000256" key="3">
    <source>
        <dbReference type="ARBA" id="ARBA00022692"/>
    </source>
</evidence>
<sequence>MDALPLVISVMAITPSGAFSPGPLTASAVALGSARGWRAGLLIALGHMAFELPYVAALAYILKQIDVGGYKIPMALAAVFFIAYFSYLLLRDAWAIARGVPPSLPASRFANPLVAGLALTALNPYFLIWWVTVALPVVTALSAQPLHVFAVVYAAHVWMDYFWLTLMASLGRAAARLLSARLYAVFLAALAALLMYFGAELIAGVLAPQKS</sequence>
<comment type="subcellular location">
    <subcellularLocation>
        <location evidence="1">Cell membrane</location>
        <topology evidence="1">Multi-pass membrane protein</topology>
    </subcellularLocation>
</comment>
<dbReference type="STRING" id="1104324.P186_0342"/>
<feature type="transmembrane region" description="Helical" evidence="6">
    <location>
        <begin position="74"/>
        <end position="97"/>
    </location>
</feature>
<evidence type="ECO:0000313" key="8">
    <source>
        <dbReference type="Proteomes" id="UP000005867"/>
    </source>
</evidence>
<evidence type="ECO:0000313" key="7">
    <source>
        <dbReference type="EMBL" id="AET31797.1"/>
    </source>
</evidence>
<dbReference type="GeneID" id="11594607"/>
<feature type="transmembrane region" description="Helical" evidence="6">
    <location>
        <begin position="117"/>
        <end position="141"/>
    </location>
</feature>
<keyword evidence="2" id="KW-1003">Cell membrane</keyword>
<dbReference type="GO" id="GO:0005886">
    <property type="term" value="C:plasma membrane"/>
    <property type="evidence" value="ECO:0007669"/>
    <property type="project" value="UniProtKB-SubCell"/>
</dbReference>
<feature type="transmembrane region" description="Helical" evidence="6">
    <location>
        <begin position="148"/>
        <end position="170"/>
    </location>
</feature>
<dbReference type="EMBL" id="CP003098">
    <property type="protein sequence ID" value="AET31797.1"/>
    <property type="molecule type" value="Genomic_DNA"/>
</dbReference>
<dbReference type="AlphaFoldDB" id="G7VFZ0"/>
<dbReference type="Pfam" id="PF01810">
    <property type="entry name" value="LysE"/>
    <property type="match status" value="1"/>
</dbReference>
<dbReference type="PANTHER" id="PTHR38825">
    <property type="entry name" value="LYSINE EXPORTER PROTEIN (LYSE/YGGA)"/>
    <property type="match status" value="1"/>
</dbReference>
<dbReference type="Proteomes" id="UP000005867">
    <property type="component" value="Chromosome"/>
</dbReference>
<evidence type="ECO:0000256" key="4">
    <source>
        <dbReference type="ARBA" id="ARBA00022989"/>
    </source>
</evidence>
<proteinExistence type="predicted"/>
<dbReference type="OrthoDB" id="121309at2157"/>
<dbReference type="HOGENOM" id="CLU_104651_0_0_2"/>
<dbReference type="BioCyc" id="PSP1104324:GJSN-331-MONOMER"/>
<evidence type="ECO:0000256" key="5">
    <source>
        <dbReference type="ARBA" id="ARBA00023136"/>
    </source>
</evidence>
<feature type="transmembrane region" description="Helical" evidence="6">
    <location>
        <begin position="42"/>
        <end position="62"/>
    </location>
</feature>
<dbReference type="InterPro" id="IPR001123">
    <property type="entry name" value="LeuE-type"/>
</dbReference>
<dbReference type="PANTHER" id="PTHR38825:SF1">
    <property type="entry name" value="TRANSPORTER, LYSE FAMILY"/>
    <property type="match status" value="1"/>
</dbReference>
<accession>G7VFZ0</accession>
<keyword evidence="3 6" id="KW-0812">Transmembrane</keyword>
<protein>
    <submittedName>
        <fullName evidence="7">Lysine exporter protein (LYSE/YGGA)</fullName>
    </submittedName>
</protein>
<evidence type="ECO:0000256" key="2">
    <source>
        <dbReference type="ARBA" id="ARBA00022475"/>
    </source>
</evidence>
<feature type="transmembrane region" description="Helical" evidence="6">
    <location>
        <begin position="182"/>
        <end position="207"/>
    </location>
</feature>
<dbReference type="RefSeq" id="WP_014287625.1">
    <property type="nucleotide sequence ID" value="NC_016645.1"/>
</dbReference>
<reference evidence="7 8" key="1">
    <citation type="journal article" date="2012" name="J. Bacteriol.">
        <title>Complete genome sequence of strain 1860, a crenarchaeon of the genus pyrobaculum able to grow with various electron acceptors.</title>
        <authorList>
            <person name="Mardanov A.V."/>
            <person name="Gumerov V.M."/>
            <person name="Slobodkina G.B."/>
            <person name="Beletsky A.V."/>
            <person name="Bonch-Osmolovskaya E.A."/>
            <person name="Ravin N.V."/>
            <person name="Skryabin K.G."/>
        </authorList>
    </citation>
    <scope>NUCLEOTIDE SEQUENCE [LARGE SCALE GENOMIC DNA]</scope>
    <source>
        <strain evidence="7 8">1860</strain>
    </source>
</reference>
<dbReference type="GO" id="GO:0006865">
    <property type="term" value="P:amino acid transport"/>
    <property type="evidence" value="ECO:0007669"/>
    <property type="project" value="InterPro"/>
</dbReference>
<dbReference type="eggNOG" id="arCOG01947">
    <property type="taxonomic scope" value="Archaea"/>
</dbReference>
<evidence type="ECO:0000256" key="1">
    <source>
        <dbReference type="ARBA" id="ARBA00004651"/>
    </source>
</evidence>